<evidence type="ECO:0000256" key="3">
    <source>
        <dbReference type="ARBA" id="ARBA00022448"/>
    </source>
</evidence>
<dbReference type="Gene3D" id="2.40.160.10">
    <property type="entry name" value="Porin"/>
    <property type="match status" value="1"/>
</dbReference>
<dbReference type="Pfam" id="PF13609">
    <property type="entry name" value="Porin_4"/>
    <property type="match status" value="1"/>
</dbReference>
<dbReference type="AlphaFoldDB" id="A0A843YPN3"/>
<dbReference type="CDD" id="cd00342">
    <property type="entry name" value="gram_neg_porins"/>
    <property type="match status" value="1"/>
</dbReference>
<keyword evidence="7" id="KW-0406">Ion transport</keyword>
<keyword evidence="6 11" id="KW-0732">Signal</keyword>
<dbReference type="InterPro" id="IPR002299">
    <property type="entry name" value="Porin_Neis"/>
</dbReference>
<protein>
    <submittedName>
        <fullName evidence="13">Porin</fullName>
    </submittedName>
</protein>
<keyword evidence="8" id="KW-0626">Porin</keyword>
<dbReference type="OrthoDB" id="8712661at2"/>
<evidence type="ECO:0000256" key="4">
    <source>
        <dbReference type="ARBA" id="ARBA00022452"/>
    </source>
</evidence>
<evidence type="ECO:0000256" key="8">
    <source>
        <dbReference type="ARBA" id="ARBA00023114"/>
    </source>
</evidence>
<keyword evidence="10" id="KW-0998">Cell outer membrane</keyword>
<sequence length="365" mass="38512">MSKTVLKINPFVAAIILAATCAGTAQAQSNVTIYGRVDAGLDFQSNQVGPNGTRGSAVTIGGNNWGTSMFGFKGVEDLGGGLKAIFTLENGFSANNGTTNGGPSRLWSRRSWVGLTGDFGTVKLGRDLTLPSDLVWSIDPTGQQNLSSATLAKGRNWPQTDNQIQYISPSFGGFVAQGSYGFGGVPGATKDKSTGGVALSYSQSNFTVLAMYDFMNNANGQYSSLYGDSINGTYGPSSQEITIGGTATFDKLKLFAAWQAITASKAVDTPYTRANQSWLGANYMLTPAWTLIGAAYYTKLNNDSGNAQLYMLGANYNLSKRTLLYGSVGTVRNKGQADFQVEVGSSAGMIAQNQNAIYTGISHSF</sequence>
<dbReference type="PRINTS" id="PR00182">
    <property type="entry name" value="ECOLNEIPORIN"/>
</dbReference>
<dbReference type="RefSeq" id="WP_153235086.1">
    <property type="nucleotide sequence ID" value="NZ_WINI01000007.1"/>
</dbReference>
<proteinExistence type="predicted"/>
<keyword evidence="3" id="KW-0813">Transport</keyword>
<dbReference type="PANTHER" id="PTHR34501">
    <property type="entry name" value="PROTEIN YDDL-RELATED"/>
    <property type="match status" value="1"/>
</dbReference>
<dbReference type="GO" id="GO:0046930">
    <property type="term" value="C:pore complex"/>
    <property type="evidence" value="ECO:0007669"/>
    <property type="project" value="UniProtKB-KW"/>
</dbReference>
<comment type="caution">
    <text evidence="13">The sequence shown here is derived from an EMBL/GenBank/DDBJ whole genome shotgun (WGS) entry which is preliminary data.</text>
</comment>
<evidence type="ECO:0000256" key="9">
    <source>
        <dbReference type="ARBA" id="ARBA00023136"/>
    </source>
</evidence>
<dbReference type="InterPro" id="IPR050298">
    <property type="entry name" value="Gram-neg_bact_OMP"/>
</dbReference>
<name>A0A843YPN3_9BURK</name>
<keyword evidence="4" id="KW-1134">Transmembrane beta strand</keyword>
<evidence type="ECO:0000256" key="11">
    <source>
        <dbReference type="SAM" id="SignalP"/>
    </source>
</evidence>
<evidence type="ECO:0000313" key="13">
    <source>
        <dbReference type="EMBL" id="MQR01455.1"/>
    </source>
</evidence>
<evidence type="ECO:0000256" key="10">
    <source>
        <dbReference type="ARBA" id="ARBA00023237"/>
    </source>
</evidence>
<evidence type="ECO:0000256" key="1">
    <source>
        <dbReference type="ARBA" id="ARBA00004571"/>
    </source>
</evidence>
<evidence type="ECO:0000259" key="12">
    <source>
        <dbReference type="Pfam" id="PF13609"/>
    </source>
</evidence>
<evidence type="ECO:0000256" key="2">
    <source>
        <dbReference type="ARBA" id="ARBA00011233"/>
    </source>
</evidence>
<evidence type="ECO:0000256" key="6">
    <source>
        <dbReference type="ARBA" id="ARBA00022729"/>
    </source>
</evidence>
<dbReference type="GO" id="GO:0009279">
    <property type="term" value="C:cell outer membrane"/>
    <property type="evidence" value="ECO:0007669"/>
    <property type="project" value="UniProtKB-SubCell"/>
</dbReference>
<dbReference type="GO" id="GO:0034220">
    <property type="term" value="P:monoatomic ion transmembrane transport"/>
    <property type="evidence" value="ECO:0007669"/>
    <property type="project" value="InterPro"/>
</dbReference>
<evidence type="ECO:0000256" key="5">
    <source>
        <dbReference type="ARBA" id="ARBA00022692"/>
    </source>
</evidence>
<dbReference type="InterPro" id="IPR023614">
    <property type="entry name" value="Porin_dom_sf"/>
</dbReference>
<evidence type="ECO:0000256" key="7">
    <source>
        <dbReference type="ARBA" id="ARBA00023065"/>
    </source>
</evidence>
<keyword evidence="5" id="KW-0812">Transmembrane</keyword>
<dbReference type="Proteomes" id="UP000451565">
    <property type="component" value="Unassembled WGS sequence"/>
</dbReference>
<gene>
    <name evidence="13" type="ORF">GEV47_12295</name>
</gene>
<accession>A0A843YPN3</accession>
<feature type="signal peptide" evidence="11">
    <location>
        <begin position="1"/>
        <end position="27"/>
    </location>
</feature>
<dbReference type="EMBL" id="WINI01000007">
    <property type="protein sequence ID" value="MQR01455.1"/>
    <property type="molecule type" value="Genomic_DNA"/>
</dbReference>
<dbReference type="SUPFAM" id="SSF56935">
    <property type="entry name" value="Porins"/>
    <property type="match status" value="1"/>
</dbReference>
<evidence type="ECO:0000313" key="14">
    <source>
        <dbReference type="Proteomes" id="UP000451565"/>
    </source>
</evidence>
<reference evidence="13 14" key="1">
    <citation type="submission" date="2019-10" db="EMBL/GenBank/DDBJ databases">
        <title>Glaciimonas soli sp. nov., a psychrophilic bacterium isolated from the forest soil of a high elevation mountain in Taiwan.</title>
        <authorList>
            <person name="Wang L.-T."/>
            <person name="Shieh W.Y."/>
        </authorList>
    </citation>
    <scope>NUCLEOTIDE SEQUENCE [LARGE SCALE GENOMIC DNA]</scope>
    <source>
        <strain evidence="13 14">GS1</strain>
    </source>
</reference>
<comment type="subcellular location">
    <subcellularLocation>
        <location evidence="1">Cell outer membrane</location>
        <topology evidence="1">Multi-pass membrane protein</topology>
    </subcellularLocation>
</comment>
<dbReference type="InterPro" id="IPR033900">
    <property type="entry name" value="Gram_neg_porin_domain"/>
</dbReference>
<keyword evidence="14" id="KW-1185">Reference proteome</keyword>
<organism evidence="13 14">
    <name type="scientific">Glaciimonas soli</name>
    <dbReference type="NCBI Taxonomy" id="2590999"/>
    <lineage>
        <taxon>Bacteria</taxon>
        <taxon>Pseudomonadati</taxon>
        <taxon>Pseudomonadota</taxon>
        <taxon>Betaproteobacteria</taxon>
        <taxon>Burkholderiales</taxon>
        <taxon>Oxalobacteraceae</taxon>
        <taxon>Glaciimonas</taxon>
    </lineage>
</organism>
<feature type="chain" id="PRO_5032629449" evidence="11">
    <location>
        <begin position="28"/>
        <end position="365"/>
    </location>
</feature>
<dbReference type="PRINTS" id="PR00184">
    <property type="entry name" value="NEISSPPORIN"/>
</dbReference>
<dbReference type="InterPro" id="IPR001702">
    <property type="entry name" value="Porin_Gram-ve"/>
</dbReference>
<keyword evidence="9" id="KW-0472">Membrane</keyword>
<dbReference type="PANTHER" id="PTHR34501:SF9">
    <property type="entry name" value="MAJOR OUTER MEMBRANE PROTEIN P.IA"/>
    <property type="match status" value="1"/>
</dbReference>
<comment type="subunit">
    <text evidence="2">Homotrimer.</text>
</comment>
<dbReference type="GO" id="GO:0015288">
    <property type="term" value="F:porin activity"/>
    <property type="evidence" value="ECO:0007669"/>
    <property type="project" value="UniProtKB-KW"/>
</dbReference>
<feature type="domain" description="Porin" evidence="12">
    <location>
        <begin position="13"/>
        <end position="336"/>
    </location>
</feature>